<sequence>MNDLMRALYCERKKDELKTKLLKMGYFKTPDGRQLYELSLAELDEIFKKNLIERGK</sequence>
<dbReference type="RefSeq" id="WP_145689588.1">
    <property type="nucleotide sequence ID" value="NZ_NILC01000024.1"/>
</dbReference>
<proteinExistence type="predicted"/>
<evidence type="ECO:0008006" key="3">
    <source>
        <dbReference type="Google" id="ProtNLM"/>
    </source>
</evidence>
<organism evidence="1 2">
    <name type="scientific">Bacillus licheniformis</name>
    <dbReference type="NCBI Taxonomy" id="1402"/>
    <lineage>
        <taxon>Bacteria</taxon>
        <taxon>Bacillati</taxon>
        <taxon>Bacillota</taxon>
        <taxon>Bacilli</taxon>
        <taxon>Bacillales</taxon>
        <taxon>Bacillaceae</taxon>
        <taxon>Bacillus</taxon>
    </lineage>
</organism>
<accession>A0A8B5YC11</accession>
<dbReference type="Pfam" id="PF13076">
    <property type="entry name" value="Fur_reg_FbpA"/>
    <property type="match status" value="1"/>
</dbReference>
<dbReference type="EMBL" id="NILC01000024">
    <property type="protein sequence ID" value="TWL26094.1"/>
    <property type="molecule type" value="Genomic_DNA"/>
</dbReference>
<evidence type="ECO:0000313" key="2">
    <source>
        <dbReference type="Proteomes" id="UP000435910"/>
    </source>
</evidence>
<dbReference type="Proteomes" id="UP000435910">
    <property type="component" value="Unassembled WGS sequence"/>
</dbReference>
<comment type="caution">
    <text evidence="1">The sequence shown here is derived from an EMBL/GenBank/DDBJ whole genome shotgun (WGS) entry which is preliminary data.</text>
</comment>
<gene>
    <name evidence="1" type="ORF">CHCC16736_0017</name>
</gene>
<reference evidence="1 2" key="1">
    <citation type="submission" date="2019-06" db="EMBL/GenBank/DDBJ databases">
        <title>Genome sequence analysis of &gt;100 Bacillus licheniformis strains suggests intrinsic resistance to this species.</title>
        <authorList>
            <person name="Wels M."/>
            <person name="Siezen R.J."/>
            <person name="Johansen E."/>
            <person name="Stuer-Lauridsen B."/>
            <person name="Bjerre K."/>
            <person name="Nielsen B.K.K."/>
        </authorList>
    </citation>
    <scope>NUCLEOTIDE SEQUENCE [LARGE SCALE GENOMIC DNA]</scope>
    <source>
        <strain evidence="1 2">BAC-16736</strain>
    </source>
</reference>
<dbReference type="InterPro" id="IPR025072">
    <property type="entry name" value="Fur_reg_FbpA"/>
</dbReference>
<evidence type="ECO:0000313" key="1">
    <source>
        <dbReference type="EMBL" id="TWL26094.1"/>
    </source>
</evidence>
<name>A0A8B5YC11_BACLI</name>
<protein>
    <recommendedName>
        <fullName evidence="3">Fur-regulated basic protein FbpA</fullName>
    </recommendedName>
</protein>
<dbReference type="AlphaFoldDB" id="A0A8B5YC11"/>